<dbReference type="OrthoDB" id="625021at2"/>
<dbReference type="InterPro" id="IPR020503">
    <property type="entry name" value="Uncharacterised_Rv2561"/>
</dbReference>
<dbReference type="PROSITE" id="PS50125">
    <property type="entry name" value="GUANYLATE_CYCLASE_2"/>
    <property type="match status" value="1"/>
</dbReference>
<feature type="domain" description="Guanylate cyclase" evidence="1">
    <location>
        <begin position="52"/>
        <end position="185"/>
    </location>
</feature>
<dbReference type="GO" id="GO:0009190">
    <property type="term" value="P:cyclic nucleotide biosynthetic process"/>
    <property type="evidence" value="ECO:0007669"/>
    <property type="project" value="InterPro"/>
</dbReference>
<dbReference type="InterPro" id="IPR001054">
    <property type="entry name" value="A/G_cyclase"/>
</dbReference>
<evidence type="ECO:0000313" key="3">
    <source>
        <dbReference type="Proteomes" id="UP000280066"/>
    </source>
</evidence>
<dbReference type="GO" id="GO:0035556">
    <property type="term" value="P:intracellular signal transduction"/>
    <property type="evidence" value="ECO:0007669"/>
    <property type="project" value="InterPro"/>
</dbReference>
<dbReference type="InterPro" id="IPR029787">
    <property type="entry name" value="Nucleotide_cyclase"/>
</dbReference>
<evidence type="ECO:0000259" key="1">
    <source>
        <dbReference type="PROSITE" id="PS50125"/>
    </source>
</evidence>
<dbReference type="CDD" id="cd07812">
    <property type="entry name" value="SRPBCC"/>
    <property type="match status" value="1"/>
</dbReference>
<sequence length="407" mass="45449">MESRADPGIFGRYFPPFFSVCGRMGVLDELRAQRRAAGTASGAAADGQLPALLLIPDISGFTRFIEESGNPQAPFLVADLLEILIEANTLELEVNEIQGDAVLFYRLGPPPTAEELVRQCRRIYLDFQNYLRLVARDTGSALAASLQELALTLKIVVHYGRVSVARIREHTKLMGRDVIVVHRLLKNNVTGSEYILLSEGYTATQSAAALARAFAWTRLLPGSTYYEHLGETPYHYAHLSPLRLLLAGPAAAEEAPRPGCALKVRRVLPVPAPYALRVISNFRMRPRWMEGATAVHYDVSKAGRLGTSYKVDIFGGQIDFQTVQCLEEEEGRITYVEKISHFRLFPNALLFCCLEAIDFDSCLLTLELRYGHVASSHRLVRYGQLHRLHRFLGRSIQQLARLLGEGR</sequence>
<dbReference type="Gene3D" id="3.30.70.1230">
    <property type="entry name" value="Nucleotide cyclase"/>
    <property type="match status" value="1"/>
</dbReference>
<comment type="caution">
    <text evidence="2">The sequence shown here is derived from an EMBL/GenBank/DDBJ whole genome shotgun (WGS) entry which is preliminary data.</text>
</comment>
<dbReference type="EMBL" id="RWIS01000001">
    <property type="protein sequence ID" value="RSK37251.1"/>
    <property type="molecule type" value="Genomic_DNA"/>
</dbReference>
<protein>
    <submittedName>
        <fullName evidence="2">DUF2652 domain-containing protein</fullName>
    </submittedName>
</protein>
<dbReference type="Proteomes" id="UP000280066">
    <property type="component" value="Unassembled WGS sequence"/>
</dbReference>
<dbReference type="Pfam" id="PF10851">
    <property type="entry name" value="DUF2652"/>
    <property type="match status" value="1"/>
</dbReference>
<gene>
    <name evidence="2" type="ORF">EI290_00930</name>
</gene>
<dbReference type="SUPFAM" id="SSF55073">
    <property type="entry name" value="Nucleotide cyclase"/>
    <property type="match status" value="1"/>
</dbReference>
<organism evidence="2 3">
    <name type="scientific">Hymenobacter metallilatus</name>
    <dbReference type="NCBI Taxonomy" id="2493666"/>
    <lineage>
        <taxon>Bacteria</taxon>
        <taxon>Pseudomonadati</taxon>
        <taxon>Bacteroidota</taxon>
        <taxon>Cytophagia</taxon>
        <taxon>Cytophagales</taxon>
        <taxon>Hymenobacteraceae</taxon>
        <taxon>Hymenobacter</taxon>
    </lineage>
</organism>
<reference evidence="2 3" key="1">
    <citation type="submission" date="2018-12" db="EMBL/GenBank/DDBJ databases">
        <authorList>
            <person name="Feng G."/>
            <person name="Zhu H."/>
        </authorList>
    </citation>
    <scope>NUCLEOTIDE SEQUENCE [LARGE SCALE GENOMIC DNA]</scope>
    <source>
        <strain evidence="2 3">9PBR-2</strain>
    </source>
</reference>
<dbReference type="AlphaFoldDB" id="A0A3R9NMA1"/>
<evidence type="ECO:0000313" key="2">
    <source>
        <dbReference type="EMBL" id="RSK37251.1"/>
    </source>
</evidence>
<dbReference type="GO" id="GO:0004016">
    <property type="term" value="F:adenylate cyclase activity"/>
    <property type="evidence" value="ECO:0007669"/>
    <property type="project" value="UniProtKB-ARBA"/>
</dbReference>
<proteinExistence type="predicted"/>
<accession>A0A3R9NMA1</accession>
<dbReference type="SUPFAM" id="SSF55961">
    <property type="entry name" value="Bet v1-like"/>
    <property type="match status" value="1"/>
</dbReference>
<keyword evidence="3" id="KW-1185">Reference proteome</keyword>
<name>A0A3R9NMA1_9BACT</name>